<name>A0A261XXU9_9FUNG</name>
<dbReference type="Proteomes" id="UP000242875">
    <property type="component" value="Unassembled WGS sequence"/>
</dbReference>
<protein>
    <submittedName>
        <fullName evidence="1">Uncharacterized protein</fullName>
    </submittedName>
</protein>
<evidence type="ECO:0000313" key="1">
    <source>
        <dbReference type="EMBL" id="OZJ03172.1"/>
    </source>
</evidence>
<accession>A0A261XXU9</accession>
<gene>
    <name evidence="1" type="ORF">BZG36_04074</name>
</gene>
<proteinExistence type="predicted"/>
<comment type="caution">
    <text evidence="1">The sequence shown here is derived from an EMBL/GenBank/DDBJ whole genome shotgun (WGS) entry which is preliminary data.</text>
</comment>
<keyword evidence="2" id="KW-1185">Reference proteome</keyword>
<dbReference type="AlphaFoldDB" id="A0A261XXU9"/>
<dbReference type="EMBL" id="MVBO01000100">
    <property type="protein sequence ID" value="OZJ03172.1"/>
    <property type="molecule type" value="Genomic_DNA"/>
</dbReference>
<organism evidence="1 2">
    <name type="scientific">Bifiguratus adelaidae</name>
    <dbReference type="NCBI Taxonomy" id="1938954"/>
    <lineage>
        <taxon>Eukaryota</taxon>
        <taxon>Fungi</taxon>
        <taxon>Fungi incertae sedis</taxon>
        <taxon>Mucoromycota</taxon>
        <taxon>Mucoromycotina</taxon>
        <taxon>Endogonomycetes</taxon>
        <taxon>Endogonales</taxon>
        <taxon>Endogonales incertae sedis</taxon>
        <taxon>Bifiguratus</taxon>
    </lineage>
</organism>
<reference evidence="1 2" key="1">
    <citation type="journal article" date="2017" name="Mycologia">
        <title>Bifiguratus adelaidae, gen. et sp. nov., a new member of Mucoromycotina in endophytic and soil-dwelling habitats.</title>
        <authorList>
            <person name="Torres-Cruz T.J."/>
            <person name="Billingsley Tobias T.L."/>
            <person name="Almatruk M."/>
            <person name="Hesse C."/>
            <person name="Kuske C.R."/>
            <person name="Desiro A."/>
            <person name="Benucci G.M."/>
            <person name="Bonito G."/>
            <person name="Stajich J.E."/>
            <person name="Dunlap C."/>
            <person name="Arnold A.E."/>
            <person name="Porras-Alfaro A."/>
        </authorList>
    </citation>
    <scope>NUCLEOTIDE SEQUENCE [LARGE SCALE GENOMIC DNA]</scope>
    <source>
        <strain evidence="1 2">AZ0501</strain>
    </source>
</reference>
<sequence>MPLVHGEHISMGDLGSTPVDDDSVEVSAVFLVQWNRTACNAAKTSSGDAADKHISLNLVVSKWLSLQEKTSIRSPRRLVTTLTRRSTLVECSARSPPTFIPLAGHPGDDGIEAGGIPENKGKPKLLHYKLNKTPRDRTIQTPNSDARAHKIICEELPAYLL</sequence>
<evidence type="ECO:0000313" key="2">
    <source>
        <dbReference type="Proteomes" id="UP000242875"/>
    </source>
</evidence>